<keyword evidence="3" id="KW-1185">Reference proteome</keyword>
<dbReference type="PANTHER" id="PTHR34351">
    <property type="entry name" value="SLR1927 PROTEIN-RELATED"/>
    <property type="match status" value="1"/>
</dbReference>
<dbReference type="Proteomes" id="UP001168694">
    <property type="component" value="Unassembled WGS sequence"/>
</dbReference>
<keyword evidence="1" id="KW-0812">Transmembrane</keyword>
<dbReference type="EMBL" id="JAUHLN010000006">
    <property type="protein sequence ID" value="MDN4075632.1"/>
    <property type="molecule type" value="Genomic_DNA"/>
</dbReference>
<protein>
    <submittedName>
        <fullName evidence="2">DUF58 domain-containing protein</fullName>
    </submittedName>
</protein>
<organism evidence="2 3">
    <name type="scientific">Fictibacillus terranigra</name>
    <dbReference type="NCBI Taxonomy" id="3058424"/>
    <lineage>
        <taxon>Bacteria</taxon>
        <taxon>Bacillati</taxon>
        <taxon>Bacillota</taxon>
        <taxon>Bacilli</taxon>
        <taxon>Bacillales</taxon>
        <taxon>Fictibacillaceae</taxon>
        <taxon>Fictibacillus</taxon>
    </lineage>
</organism>
<reference evidence="2" key="1">
    <citation type="submission" date="2023-06" db="EMBL/GenBank/DDBJ databases">
        <title>Draft Genome Sequences of Representative Paenibacillus Polymyxa, Bacillus cereus, Fictibacillus sp., and Brevibacillus agri Strains Isolated from Amazonian Dark Earth.</title>
        <authorList>
            <person name="Pellegrinetti T.A."/>
            <person name="Cunha I.C.M."/>
            <person name="Chaves M.G."/>
            <person name="Freitas A.S."/>
            <person name="Silva A.V.R."/>
            <person name="Tsai S.M."/>
            <person name="Mendes L.W."/>
        </authorList>
    </citation>
    <scope>NUCLEOTIDE SEQUENCE</scope>
    <source>
        <strain evidence="2">CENA-BCM004</strain>
    </source>
</reference>
<evidence type="ECO:0000313" key="3">
    <source>
        <dbReference type="Proteomes" id="UP001168694"/>
    </source>
</evidence>
<dbReference type="RefSeq" id="WP_290401740.1">
    <property type="nucleotide sequence ID" value="NZ_JAUHLN010000006.1"/>
</dbReference>
<comment type="caution">
    <text evidence="2">The sequence shown here is derived from an EMBL/GenBank/DDBJ whole genome shotgun (WGS) entry which is preliminary data.</text>
</comment>
<evidence type="ECO:0000313" key="2">
    <source>
        <dbReference type="EMBL" id="MDN4075632.1"/>
    </source>
</evidence>
<proteinExistence type="predicted"/>
<name>A0ABT8ECH0_9BACL</name>
<feature type="transmembrane region" description="Helical" evidence="1">
    <location>
        <begin position="12"/>
        <end position="30"/>
    </location>
</feature>
<gene>
    <name evidence="2" type="ORF">QYF49_21975</name>
</gene>
<keyword evidence="1" id="KW-1133">Transmembrane helix</keyword>
<dbReference type="PANTHER" id="PTHR34351:SF2">
    <property type="entry name" value="DUF58 DOMAIN-CONTAINING PROTEIN"/>
    <property type="match status" value="1"/>
</dbReference>
<evidence type="ECO:0000256" key="1">
    <source>
        <dbReference type="SAM" id="Phobius"/>
    </source>
</evidence>
<sequence>MSIWREELALPKLLQASLSAGLVLAVISFYKKSPLILALACLFAAVYYVSRIYFKSAADHLVLQNPRRTIRLFTGDTESLHLILSYEGSWPEIRGTMAFTADDAVEVENAVITHEKKNVKQKDYEWRFAVPKKSQVEEELKVTGKRRGAVKLNRIELNIRNAVGYGVLLLAFDPIYRTEVIVFPAPLPVVGIHPLLRSRQGLHPYSRSLFEDATSPAGARAYERSDPFNRIHWKATAASASLKTKIVEKTRECTWAFILNVGSSSYGTSSFQGEALENQLSYLAFMCQQASSADIPYEIFMNIRVPGAAGYLKVDKGEGRAHLLRVLETLARISVSSVTFPLVELLAKTDGEISSTAAVVILAGRQEVDGRQEKYYQKWQKHGSPVYRIIDDEEGAYLAKWSAKRDIS</sequence>
<keyword evidence="1" id="KW-0472">Membrane</keyword>
<feature type="transmembrane region" description="Helical" evidence="1">
    <location>
        <begin position="36"/>
        <end position="54"/>
    </location>
</feature>
<accession>A0ABT8ECH0</accession>